<name>A0A2P5BGU6_PARAD</name>
<feature type="transmembrane region" description="Helical" evidence="1">
    <location>
        <begin position="83"/>
        <end position="102"/>
    </location>
</feature>
<gene>
    <name evidence="2" type="ORF">PanWU01x14_240050</name>
</gene>
<comment type="caution">
    <text evidence="2">The sequence shown here is derived from an EMBL/GenBank/DDBJ whole genome shotgun (WGS) entry which is preliminary data.</text>
</comment>
<evidence type="ECO:0008006" key="4">
    <source>
        <dbReference type="Google" id="ProtNLM"/>
    </source>
</evidence>
<evidence type="ECO:0000313" key="2">
    <source>
        <dbReference type="EMBL" id="PON48012.1"/>
    </source>
</evidence>
<proteinExistence type="predicted"/>
<dbReference type="Proteomes" id="UP000237105">
    <property type="component" value="Unassembled WGS sequence"/>
</dbReference>
<keyword evidence="3" id="KW-1185">Reference proteome</keyword>
<keyword evidence="1" id="KW-1133">Transmembrane helix</keyword>
<keyword evidence="1" id="KW-0812">Transmembrane</keyword>
<keyword evidence="1" id="KW-0472">Membrane</keyword>
<dbReference type="EMBL" id="JXTB01000283">
    <property type="protein sequence ID" value="PON48012.1"/>
    <property type="molecule type" value="Genomic_DNA"/>
</dbReference>
<dbReference type="AlphaFoldDB" id="A0A2P5BGU6"/>
<evidence type="ECO:0000256" key="1">
    <source>
        <dbReference type="SAM" id="Phobius"/>
    </source>
</evidence>
<organism evidence="2 3">
    <name type="scientific">Parasponia andersonii</name>
    <name type="common">Sponia andersonii</name>
    <dbReference type="NCBI Taxonomy" id="3476"/>
    <lineage>
        <taxon>Eukaryota</taxon>
        <taxon>Viridiplantae</taxon>
        <taxon>Streptophyta</taxon>
        <taxon>Embryophyta</taxon>
        <taxon>Tracheophyta</taxon>
        <taxon>Spermatophyta</taxon>
        <taxon>Magnoliopsida</taxon>
        <taxon>eudicotyledons</taxon>
        <taxon>Gunneridae</taxon>
        <taxon>Pentapetalae</taxon>
        <taxon>rosids</taxon>
        <taxon>fabids</taxon>
        <taxon>Rosales</taxon>
        <taxon>Cannabaceae</taxon>
        <taxon>Parasponia</taxon>
    </lineage>
</organism>
<accession>A0A2P5BGU6</accession>
<evidence type="ECO:0000313" key="3">
    <source>
        <dbReference type="Proteomes" id="UP000237105"/>
    </source>
</evidence>
<feature type="transmembrane region" description="Helical" evidence="1">
    <location>
        <begin position="44"/>
        <end position="63"/>
    </location>
</feature>
<sequence>MDSCWTFSSKSSLRPLLASLASSFSRPALPLRTSVTSSFKPRTASWAISAFWFAFARAVSIWSSFCSKPGRASWELLSASGRVLLVVILNGVIRCCMAFCLGRARS</sequence>
<protein>
    <recommendedName>
        <fullName evidence="4">Transmembrane protein</fullName>
    </recommendedName>
</protein>
<reference evidence="3" key="1">
    <citation type="submission" date="2016-06" db="EMBL/GenBank/DDBJ databases">
        <title>Parallel loss of symbiosis genes in relatives of nitrogen-fixing non-legume Parasponia.</title>
        <authorList>
            <person name="Van Velzen R."/>
            <person name="Holmer R."/>
            <person name="Bu F."/>
            <person name="Rutten L."/>
            <person name="Van Zeijl A."/>
            <person name="Liu W."/>
            <person name="Santuari L."/>
            <person name="Cao Q."/>
            <person name="Sharma T."/>
            <person name="Shen D."/>
            <person name="Roswanjaya Y."/>
            <person name="Wardhani T."/>
            <person name="Kalhor M.S."/>
            <person name="Jansen J."/>
            <person name="Van den Hoogen J."/>
            <person name="Gungor B."/>
            <person name="Hartog M."/>
            <person name="Hontelez J."/>
            <person name="Verver J."/>
            <person name="Yang W.-C."/>
            <person name="Schijlen E."/>
            <person name="Repin R."/>
            <person name="Schilthuizen M."/>
            <person name="Schranz E."/>
            <person name="Heidstra R."/>
            <person name="Miyata K."/>
            <person name="Fedorova E."/>
            <person name="Kohlen W."/>
            <person name="Bisseling T."/>
            <person name="Smit S."/>
            <person name="Geurts R."/>
        </authorList>
    </citation>
    <scope>NUCLEOTIDE SEQUENCE [LARGE SCALE GENOMIC DNA]</scope>
    <source>
        <strain evidence="3">cv. WU1-14</strain>
    </source>
</reference>